<name>A0A0K2V5Q3_LEPSM</name>
<sequence length="62" mass="7156">MMVFLGSSLIFFSGPPISSKSLFMLCPQLFSFLERSFPSFFIYGVLHNVHNLWHLNFGIQKV</sequence>
<proteinExistence type="predicted"/>
<dbReference type="EMBL" id="HACA01028448">
    <property type="protein sequence ID" value="CDW45809.1"/>
    <property type="molecule type" value="Transcribed_RNA"/>
</dbReference>
<dbReference type="AlphaFoldDB" id="A0A0K2V5Q3"/>
<reference evidence="1" key="1">
    <citation type="submission" date="2014-05" db="EMBL/GenBank/DDBJ databases">
        <authorList>
            <person name="Chronopoulou M."/>
        </authorList>
    </citation>
    <scope>NUCLEOTIDE SEQUENCE</scope>
    <source>
        <tissue evidence="1">Whole organism</tissue>
    </source>
</reference>
<evidence type="ECO:0000313" key="1">
    <source>
        <dbReference type="EMBL" id="CDW45809.1"/>
    </source>
</evidence>
<protein>
    <submittedName>
        <fullName evidence="1">Uncharacterized protein</fullName>
    </submittedName>
</protein>
<organism evidence="1">
    <name type="scientific">Lepeophtheirus salmonis</name>
    <name type="common">Salmon louse</name>
    <name type="synonym">Caligus salmonis</name>
    <dbReference type="NCBI Taxonomy" id="72036"/>
    <lineage>
        <taxon>Eukaryota</taxon>
        <taxon>Metazoa</taxon>
        <taxon>Ecdysozoa</taxon>
        <taxon>Arthropoda</taxon>
        <taxon>Crustacea</taxon>
        <taxon>Multicrustacea</taxon>
        <taxon>Hexanauplia</taxon>
        <taxon>Copepoda</taxon>
        <taxon>Siphonostomatoida</taxon>
        <taxon>Caligidae</taxon>
        <taxon>Lepeophtheirus</taxon>
    </lineage>
</organism>
<accession>A0A0K2V5Q3</accession>